<organism evidence="2 3">
    <name type="scientific">Dorcoceras hygrometricum</name>
    <dbReference type="NCBI Taxonomy" id="472368"/>
    <lineage>
        <taxon>Eukaryota</taxon>
        <taxon>Viridiplantae</taxon>
        <taxon>Streptophyta</taxon>
        <taxon>Embryophyta</taxon>
        <taxon>Tracheophyta</taxon>
        <taxon>Spermatophyta</taxon>
        <taxon>Magnoliopsida</taxon>
        <taxon>eudicotyledons</taxon>
        <taxon>Gunneridae</taxon>
        <taxon>Pentapetalae</taxon>
        <taxon>asterids</taxon>
        <taxon>lamiids</taxon>
        <taxon>Lamiales</taxon>
        <taxon>Gesneriaceae</taxon>
        <taxon>Didymocarpoideae</taxon>
        <taxon>Trichosporeae</taxon>
        <taxon>Loxocarpinae</taxon>
        <taxon>Dorcoceras</taxon>
    </lineage>
</organism>
<feature type="transmembrane region" description="Helical" evidence="1">
    <location>
        <begin position="12"/>
        <end position="29"/>
    </location>
</feature>
<keyword evidence="1" id="KW-0472">Membrane</keyword>
<sequence length="293" mass="32311">MGFGVTVSVVELFLEILWLPAFGFLAAVVPGPSSMVSVDESTLWRSVLGCKVHATIVGSMDILRWCVLWLDLSTPPPHLMVVHEDLLGVVLSLLSSREWGRRSIGRSSSLVLRVLYSLPSLISQDPACPGECHDVGAIRGTPGEVIAAEELKYEVNQLGLDSRSLLEKAIEEEEDSVISTADESVSSRKVISTADESVSSRKDISTVDESINSRHSRSLEEEASDVIIQQELQLKIQQMKRSAKLKLQLEIQQMRRGAKFGLSCDDISLDVITISRWISADDAKRKREATSYC</sequence>
<keyword evidence="1" id="KW-1133">Transmembrane helix</keyword>
<evidence type="ECO:0000313" key="2">
    <source>
        <dbReference type="EMBL" id="KZV40444.1"/>
    </source>
</evidence>
<name>A0A2Z7C0N8_9LAMI</name>
<dbReference type="AlphaFoldDB" id="A0A2Z7C0N8"/>
<keyword evidence="1" id="KW-0812">Transmembrane</keyword>
<proteinExistence type="predicted"/>
<keyword evidence="3" id="KW-1185">Reference proteome</keyword>
<reference evidence="2 3" key="1">
    <citation type="journal article" date="2015" name="Proc. Natl. Acad. Sci. U.S.A.">
        <title>The resurrection genome of Boea hygrometrica: A blueprint for survival of dehydration.</title>
        <authorList>
            <person name="Xiao L."/>
            <person name="Yang G."/>
            <person name="Zhang L."/>
            <person name="Yang X."/>
            <person name="Zhao S."/>
            <person name="Ji Z."/>
            <person name="Zhou Q."/>
            <person name="Hu M."/>
            <person name="Wang Y."/>
            <person name="Chen M."/>
            <person name="Xu Y."/>
            <person name="Jin H."/>
            <person name="Xiao X."/>
            <person name="Hu G."/>
            <person name="Bao F."/>
            <person name="Hu Y."/>
            <person name="Wan P."/>
            <person name="Li L."/>
            <person name="Deng X."/>
            <person name="Kuang T."/>
            <person name="Xiang C."/>
            <person name="Zhu J.K."/>
            <person name="Oliver M.J."/>
            <person name="He Y."/>
        </authorList>
    </citation>
    <scope>NUCLEOTIDE SEQUENCE [LARGE SCALE GENOMIC DNA]</scope>
    <source>
        <strain evidence="3">cv. XS01</strain>
    </source>
</reference>
<gene>
    <name evidence="2" type="ORF">F511_42211</name>
</gene>
<dbReference type="Proteomes" id="UP000250235">
    <property type="component" value="Unassembled WGS sequence"/>
</dbReference>
<protein>
    <submittedName>
        <fullName evidence="2">Uncharacterized protein</fullName>
    </submittedName>
</protein>
<evidence type="ECO:0000313" key="3">
    <source>
        <dbReference type="Proteomes" id="UP000250235"/>
    </source>
</evidence>
<dbReference type="EMBL" id="KV000010">
    <property type="protein sequence ID" value="KZV40444.1"/>
    <property type="molecule type" value="Genomic_DNA"/>
</dbReference>
<accession>A0A2Z7C0N8</accession>
<evidence type="ECO:0000256" key="1">
    <source>
        <dbReference type="SAM" id="Phobius"/>
    </source>
</evidence>